<feature type="region of interest" description="Disordered" evidence="1">
    <location>
        <begin position="39"/>
        <end position="71"/>
    </location>
</feature>
<feature type="region of interest" description="Disordered" evidence="1">
    <location>
        <begin position="103"/>
        <end position="156"/>
    </location>
</feature>
<name>A0A6A4HLR7_9AGAR</name>
<evidence type="ECO:0000313" key="3">
    <source>
        <dbReference type="Proteomes" id="UP000799118"/>
    </source>
</evidence>
<dbReference type="AlphaFoldDB" id="A0A6A4HLR7"/>
<evidence type="ECO:0000256" key="1">
    <source>
        <dbReference type="SAM" id="MobiDB-lite"/>
    </source>
</evidence>
<protein>
    <submittedName>
        <fullName evidence="2">Uncharacterized protein</fullName>
    </submittedName>
</protein>
<gene>
    <name evidence="2" type="ORF">BT96DRAFT_675259</name>
</gene>
<dbReference type="EMBL" id="ML769463">
    <property type="protein sequence ID" value="KAE9399872.1"/>
    <property type="molecule type" value="Genomic_DNA"/>
</dbReference>
<feature type="compositionally biased region" description="Low complexity" evidence="1">
    <location>
        <begin position="142"/>
        <end position="155"/>
    </location>
</feature>
<feature type="compositionally biased region" description="Basic and acidic residues" evidence="1">
    <location>
        <begin position="103"/>
        <end position="119"/>
    </location>
</feature>
<feature type="compositionally biased region" description="Pro residues" evidence="1">
    <location>
        <begin position="47"/>
        <end position="61"/>
    </location>
</feature>
<evidence type="ECO:0000313" key="2">
    <source>
        <dbReference type="EMBL" id="KAE9399872.1"/>
    </source>
</evidence>
<reference evidence="2" key="1">
    <citation type="journal article" date="2019" name="Environ. Microbiol.">
        <title>Fungal ecological strategies reflected in gene transcription - a case study of two litter decomposers.</title>
        <authorList>
            <person name="Barbi F."/>
            <person name="Kohler A."/>
            <person name="Barry K."/>
            <person name="Baskaran P."/>
            <person name="Daum C."/>
            <person name="Fauchery L."/>
            <person name="Ihrmark K."/>
            <person name="Kuo A."/>
            <person name="LaButti K."/>
            <person name="Lipzen A."/>
            <person name="Morin E."/>
            <person name="Grigoriev I.V."/>
            <person name="Henrissat B."/>
            <person name="Lindahl B."/>
            <person name="Martin F."/>
        </authorList>
    </citation>
    <scope>NUCLEOTIDE SEQUENCE</scope>
    <source>
        <strain evidence="2">JB14</strain>
    </source>
</reference>
<proteinExistence type="predicted"/>
<keyword evidence="3" id="KW-1185">Reference proteome</keyword>
<organism evidence="2 3">
    <name type="scientific">Gymnopus androsaceus JB14</name>
    <dbReference type="NCBI Taxonomy" id="1447944"/>
    <lineage>
        <taxon>Eukaryota</taxon>
        <taxon>Fungi</taxon>
        <taxon>Dikarya</taxon>
        <taxon>Basidiomycota</taxon>
        <taxon>Agaricomycotina</taxon>
        <taxon>Agaricomycetes</taxon>
        <taxon>Agaricomycetidae</taxon>
        <taxon>Agaricales</taxon>
        <taxon>Marasmiineae</taxon>
        <taxon>Omphalotaceae</taxon>
        <taxon>Gymnopus</taxon>
    </lineage>
</organism>
<sequence length="175" mass="19443">MRVAGVASRLLRAATIRTHIFGSSRSPVRLGRVEWIGSSPSASSFDVPPPSSPAPSDPPSPSLIFTPSGPLSKRNLLQQRQALEKQQRLELKAMFGRLLDKREGELRSKVKKKEEKTTPETESEIDVPSAVDVDEAELYSFSSSTPTSTPRPTQPFYLTTRIHSLLLRLHTKPKR</sequence>
<accession>A0A6A4HLR7</accession>
<dbReference type="Proteomes" id="UP000799118">
    <property type="component" value="Unassembled WGS sequence"/>
</dbReference>